<accession>A0A4Y6PV82</accession>
<keyword evidence="2" id="KW-1185">Reference proteome</keyword>
<evidence type="ECO:0000313" key="2">
    <source>
        <dbReference type="Proteomes" id="UP000315995"/>
    </source>
</evidence>
<organism evidence="1 2">
    <name type="scientific">Persicimonas caeni</name>
    <dbReference type="NCBI Taxonomy" id="2292766"/>
    <lineage>
        <taxon>Bacteria</taxon>
        <taxon>Deltaproteobacteria</taxon>
        <taxon>Bradymonadales</taxon>
        <taxon>Bradymonadaceae</taxon>
        <taxon>Persicimonas</taxon>
    </lineage>
</organism>
<dbReference type="RefSeq" id="WP_141198690.1">
    <property type="nucleotide sequence ID" value="NZ_CP041186.1"/>
</dbReference>
<name>A0A4Y6PV82_PERCE</name>
<evidence type="ECO:0000313" key="1">
    <source>
        <dbReference type="EMBL" id="QDG52218.1"/>
    </source>
</evidence>
<protein>
    <submittedName>
        <fullName evidence="1">Uncharacterized protein</fullName>
    </submittedName>
</protein>
<reference evidence="1 2" key="1">
    <citation type="submission" date="2019-06" db="EMBL/GenBank/DDBJ databases">
        <title>Persicimonas caeni gen. nov., sp. nov., a predatory bacterium isolated from solar saltern.</title>
        <authorList>
            <person name="Wang S."/>
        </authorList>
    </citation>
    <scope>NUCLEOTIDE SEQUENCE [LARGE SCALE GENOMIC DNA]</scope>
    <source>
        <strain evidence="1 2">YN101</strain>
    </source>
</reference>
<accession>A0A5B8Y6H5</accession>
<gene>
    <name evidence="1" type="ORF">FIV42_16170</name>
</gene>
<proteinExistence type="predicted"/>
<dbReference type="AlphaFoldDB" id="A0A4Y6PV82"/>
<sequence length="354" mass="39864">MEDDISKHGLGLELTGFSEATMSELPEPTGEGGFDSPEELFGILDELLQKAADVENDVNRCLASPEDVAADDLKDRTVSLLDESLTLVERLANHTTHPLGEELDFVDARFAVSMVFDELDRQRGVVAQTSVDELELQRALTIIAQAKGVMTKALINLERALCEGSAYQPRLGDYLSLEDSLETRRVYGKMRRALLEFERPQETPPHDEVVARLRRAGTSFIQLRGHSSYPALRVEDRFQFDRLWDRVYGWLQSESQDEETYSGWLIWEDVINFVELLSSINFRQELREHDVLLANDALARMESLDSDALVGEALADDLAALTGYNTVIDELIAQGAKATVKDWRRPLLHIQRGS</sequence>
<dbReference type="EMBL" id="CP041186">
    <property type="protein sequence ID" value="QDG52218.1"/>
    <property type="molecule type" value="Genomic_DNA"/>
</dbReference>
<dbReference type="Proteomes" id="UP000315995">
    <property type="component" value="Chromosome"/>
</dbReference>